<evidence type="ECO:0000313" key="2">
    <source>
        <dbReference type="EMBL" id="GAA1916152.1"/>
    </source>
</evidence>
<evidence type="ECO:0000256" key="1">
    <source>
        <dbReference type="SAM" id="Phobius"/>
    </source>
</evidence>
<keyword evidence="3" id="KW-1185">Reference proteome</keyword>
<dbReference type="RefSeq" id="WP_248145249.1">
    <property type="nucleotide sequence ID" value="NZ_BAAAOF010000002.1"/>
</dbReference>
<keyword evidence="1" id="KW-0472">Membrane</keyword>
<accession>A0ABP5AKK4</accession>
<keyword evidence="1" id="KW-0812">Transmembrane</keyword>
<sequence>MSTTIEAPADPEPDAAPARSKSAKRVWITLIVVIVGALVIGGLVLFSWMIDETHFDRPSAEFDALEEQVAALPHVEAVEKERWVEAPGFWTPTSWMAVTVDAAGLPALLELACANEYADPVTWSFLVVTPATAQVSLHSTEFPARATGCPDFGFDALSVVDAADRLAPGIPIQPSIWFEGTFALVALEDYAVSGYAHLLPLVEHSDAWLAAAGLDAQDSVEINSMNLGMLIEPGESAAYLALLRELADEHAVTSFWADGAGTPTDGVEKVQIVAPDREHAAIEDLIRSSGLHITEMPVRFIEQ</sequence>
<feature type="transmembrane region" description="Helical" evidence="1">
    <location>
        <begin position="26"/>
        <end position="50"/>
    </location>
</feature>
<proteinExistence type="predicted"/>
<name>A0ABP5AKK4_9MICO</name>
<keyword evidence="1" id="KW-1133">Transmembrane helix</keyword>
<organism evidence="2 3">
    <name type="scientific">Microbacterium aoyamense</name>
    <dbReference type="NCBI Taxonomy" id="344166"/>
    <lineage>
        <taxon>Bacteria</taxon>
        <taxon>Bacillati</taxon>
        <taxon>Actinomycetota</taxon>
        <taxon>Actinomycetes</taxon>
        <taxon>Micrococcales</taxon>
        <taxon>Microbacteriaceae</taxon>
        <taxon>Microbacterium</taxon>
    </lineage>
</organism>
<gene>
    <name evidence="2" type="ORF">GCM10009775_05800</name>
</gene>
<comment type="caution">
    <text evidence="2">The sequence shown here is derived from an EMBL/GenBank/DDBJ whole genome shotgun (WGS) entry which is preliminary data.</text>
</comment>
<dbReference type="EMBL" id="BAAAOF010000002">
    <property type="protein sequence ID" value="GAA1916152.1"/>
    <property type="molecule type" value="Genomic_DNA"/>
</dbReference>
<dbReference type="Proteomes" id="UP001501343">
    <property type="component" value="Unassembled WGS sequence"/>
</dbReference>
<protein>
    <submittedName>
        <fullName evidence="2">Uncharacterized protein</fullName>
    </submittedName>
</protein>
<evidence type="ECO:0000313" key="3">
    <source>
        <dbReference type="Proteomes" id="UP001501343"/>
    </source>
</evidence>
<reference evidence="3" key="1">
    <citation type="journal article" date="2019" name="Int. J. Syst. Evol. Microbiol.">
        <title>The Global Catalogue of Microorganisms (GCM) 10K type strain sequencing project: providing services to taxonomists for standard genome sequencing and annotation.</title>
        <authorList>
            <consortium name="The Broad Institute Genomics Platform"/>
            <consortium name="The Broad Institute Genome Sequencing Center for Infectious Disease"/>
            <person name="Wu L."/>
            <person name="Ma J."/>
        </authorList>
    </citation>
    <scope>NUCLEOTIDE SEQUENCE [LARGE SCALE GENOMIC DNA]</scope>
    <source>
        <strain evidence="3">JCM 14900</strain>
    </source>
</reference>